<comment type="similarity">
    <text evidence="8 9">Belongs to the TRAFAC class myosin-kinesin ATPase superfamily. Kinesin family.</text>
</comment>
<dbReference type="PANTHER" id="PTHR47968:SF62">
    <property type="entry name" value="KINESIN FAMILY MEMBER 5A"/>
    <property type="match status" value="1"/>
</dbReference>
<feature type="binding site" evidence="8">
    <location>
        <begin position="25"/>
        <end position="32"/>
    </location>
    <ligand>
        <name>ATP</name>
        <dbReference type="ChEBI" id="CHEBI:30616"/>
    </ligand>
</feature>
<dbReference type="InterPro" id="IPR019821">
    <property type="entry name" value="Kinesin_motor_CS"/>
</dbReference>
<evidence type="ECO:0000256" key="11">
    <source>
        <dbReference type="SAM" id="MobiDB-lite"/>
    </source>
</evidence>
<dbReference type="GO" id="GO:0005874">
    <property type="term" value="C:microtubule"/>
    <property type="evidence" value="ECO:0007669"/>
    <property type="project" value="UniProtKB-KW"/>
</dbReference>
<dbReference type="SMART" id="SM00129">
    <property type="entry name" value="KISc"/>
    <property type="match status" value="1"/>
</dbReference>
<feature type="coiled-coil region" evidence="10">
    <location>
        <begin position="596"/>
        <end position="633"/>
    </location>
</feature>
<dbReference type="Pfam" id="PF23735">
    <property type="entry name" value="KIF9"/>
    <property type="match status" value="1"/>
</dbReference>
<dbReference type="GO" id="GO:0005524">
    <property type="term" value="F:ATP binding"/>
    <property type="evidence" value="ECO:0007669"/>
    <property type="project" value="UniProtKB-UniRule"/>
</dbReference>
<dbReference type="Proteomes" id="UP001181693">
    <property type="component" value="Unassembled WGS sequence"/>
</dbReference>
<evidence type="ECO:0000256" key="8">
    <source>
        <dbReference type="PROSITE-ProRule" id="PRU00283"/>
    </source>
</evidence>
<dbReference type="Gene3D" id="3.40.850.10">
    <property type="entry name" value="Kinesin motor domain"/>
    <property type="match status" value="1"/>
</dbReference>
<feature type="domain" description="Kinesin motor" evidence="12">
    <location>
        <begin position="1"/>
        <end position="271"/>
    </location>
</feature>
<evidence type="ECO:0000256" key="9">
    <source>
        <dbReference type="RuleBase" id="RU000394"/>
    </source>
</evidence>
<organism evidence="13 14">
    <name type="scientific">Pyxicephalus adspersus</name>
    <name type="common">African bullfrog</name>
    <dbReference type="NCBI Taxonomy" id="30357"/>
    <lineage>
        <taxon>Eukaryota</taxon>
        <taxon>Metazoa</taxon>
        <taxon>Chordata</taxon>
        <taxon>Craniata</taxon>
        <taxon>Vertebrata</taxon>
        <taxon>Euteleostomi</taxon>
        <taxon>Amphibia</taxon>
        <taxon>Batrachia</taxon>
        <taxon>Anura</taxon>
        <taxon>Neobatrachia</taxon>
        <taxon>Ranoidea</taxon>
        <taxon>Pyxicephalidae</taxon>
        <taxon>Pyxicephalinae</taxon>
        <taxon>Pyxicephalus</taxon>
    </lineage>
</organism>
<keyword evidence="7" id="KW-0963">Cytoplasm</keyword>
<dbReference type="PROSITE" id="PS50067">
    <property type="entry name" value="KINESIN_MOTOR_2"/>
    <property type="match status" value="1"/>
</dbReference>
<dbReference type="Pfam" id="PF00225">
    <property type="entry name" value="Kinesin"/>
    <property type="match status" value="1"/>
</dbReference>
<evidence type="ECO:0000256" key="10">
    <source>
        <dbReference type="SAM" id="Coils"/>
    </source>
</evidence>
<dbReference type="GO" id="GO:0008017">
    <property type="term" value="F:microtubule binding"/>
    <property type="evidence" value="ECO:0007669"/>
    <property type="project" value="InterPro"/>
</dbReference>
<feature type="region of interest" description="Disordered" evidence="11">
    <location>
        <begin position="419"/>
        <end position="459"/>
    </location>
</feature>
<dbReference type="SUPFAM" id="SSF52540">
    <property type="entry name" value="P-loop containing nucleoside triphosphate hydrolases"/>
    <property type="match status" value="1"/>
</dbReference>
<dbReference type="GO" id="GO:0007018">
    <property type="term" value="P:microtubule-based movement"/>
    <property type="evidence" value="ECO:0007669"/>
    <property type="project" value="InterPro"/>
</dbReference>
<keyword evidence="14" id="KW-1185">Reference proteome</keyword>
<evidence type="ECO:0000256" key="5">
    <source>
        <dbReference type="ARBA" id="ARBA00022840"/>
    </source>
</evidence>
<dbReference type="InterPro" id="IPR027640">
    <property type="entry name" value="Kinesin-like_fam"/>
</dbReference>
<evidence type="ECO:0000259" key="12">
    <source>
        <dbReference type="PROSITE" id="PS50067"/>
    </source>
</evidence>
<comment type="subcellular location">
    <subcellularLocation>
        <location evidence="1">Cytoplasm</location>
        <location evidence="1">Cytoskeleton</location>
    </subcellularLocation>
</comment>
<keyword evidence="2" id="KW-0597">Phosphoprotein</keyword>
<keyword evidence="7" id="KW-0206">Cytoskeleton</keyword>
<dbReference type="PANTHER" id="PTHR47968">
    <property type="entry name" value="CENTROMERE PROTEIN E"/>
    <property type="match status" value="1"/>
</dbReference>
<evidence type="ECO:0000256" key="6">
    <source>
        <dbReference type="ARBA" id="ARBA00023054"/>
    </source>
</evidence>
<dbReference type="InterPro" id="IPR027417">
    <property type="entry name" value="P-loop_NTPase"/>
</dbReference>
<evidence type="ECO:0000256" key="7">
    <source>
        <dbReference type="ARBA" id="ARBA00023212"/>
    </source>
</evidence>
<evidence type="ECO:0000256" key="2">
    <source>
        <dbReference type="ARBA" id="ARBA00022553"/>
    </source>
</evidence>
<feature type="region of interest" description="Disordered" evidence="11">
    <location>
        <begin position="482"/>
        <end position="515"/>
    </location>
</feature>
<dbReference type="EMBL" id="DYDO01000005">
    <property type="protein sequence ID" value="DBA25349.1"/>
    <property type="molecule type" value="Genomic_DNA"/>
</dbReference>
<proteinExistence type="inferred from homology"/>
<evidence type="ECO:0000256" key="1">
    <source>
        <dbReference type="ARBA" id="ARBA00004245"/>
    </source>
</evidence>
<sequence length="745" mass="84065">MYDTVAKSVVSKALQGYNGTIMCYGQTGAGKTHTITGTTENYKHRGIIPRALQQVFKEIGEQNDNSVTVRVSYLEIYNETLFDLLSTIPEVPSSETQMTIVDDPHGVTVKGLSVHHVPSEEHALNLLFEGETNRIIGSHILNKNSSRSHCIFTIHLESHSRTLSNAKYTVSKINLVDLAGSERLGKTGSEGQLLKEATYINKSLSFLEQAIIALADRRDHIPFSQSKLTHALKDSLGGNCNTVLVANVYGEVAQIDETLSTLRFASRMKCIPAECVVIQHYDPVRMCKNLQQEIEHLRRELTLHDTLAHRAPINYEPFNDSQIAEINNQVRKYLEGKVDEIEIINLRQIQEIFSQFKLIVNQQEKEVESRLREKFTLIDKNDYEAISAVQKAGLVDAEGQLVGDVDGNSFGIGVAPFSSKSNSSISARKPRRRKSKELASAADKREGEQSPAITKDLESLSPSKTLLSASLRDFDVKETIVREQQDVPAMDTQRSEVPIKEEASRPGSPPSKSEAFEDFKADRGSELNRIFKENKSILGDRKRKLKEMTQRINMIKKEIDVTSQNLNVTKLEREKQGEYISDEGQVIIDEKEFMLIVRLKDLKKQYRADFDELQDLKAEVQYCQKLVDQCRQRLLTEFEAWYNESFVLPEELQNSVKVGGTLRPGIIPVHKLLSLGEDEQERYEKLQQELLMEVPGSLPFNNARNRANQKHNYSRAMAHLTPTKKKAGLITSSVKNKPPSVLTAM</sequence>
<dbReference type="GO" id="GO:0003777">
    <property type="term" value="F:microtubule motor activity"/>
    <property type="evidence" value="ECO:0007669"/>
    <property type="project" value="InterPro"/>
</dbReference>
<dbReference type="InterPro" id="IPR056524">
    <property type="entry name" value="KIF6/9_C"/>
</dbReference>
<dbReference type="PROSITE" id="PS00411">
    <property type="entry name" value="KINESIN_MOTOR_1"/>
    <property type="match status" value="1"/>
</dbReference>
<name>A0AAV3A306_PYXAD</name>
<evidence type="ECO:0000313" key="14">
    <source>
        <dbReference type="Proteomes" id="UP001181693"/>
    </source>
</evidence>
<dbReference type="PRINTS" id="PR00380">
    <property type="entry name" value="KINESINHEAVY"/>
</dbReference>
<gene>
    <name evidence="13" type="ORF">GDO54_012887</name>
</gene>
<keyword evidence="5 8" id="KW-0067">ATP-binding</keyword>
<keyword evidence="8 9" id="KW-0505">Motor protein</keyword>
<feature type="compositionally biased region" description="Basic and acidic residues" evidence="11">
    <location>
        <begin position="493"/>
        <end position="504"/>
    </location>
</feature>
<evidence type="ECO:0000256" key="4">
    <source>
        <dbReference type="ARBA" id="ARBA00022741"/>
    </source>
</evidence>
<dbReference type="InterPro" id="IPR036961">
    <property type="entry name" value="Kinesin_motor_dom_sf"/>
</dbReference>
<protein>
    <recommendedName>
        <fullName evidence="9">Kinesin-like protein</fullName>
    </recommendedName>
</protein>
<evidence type="ECO:0000313" key="13">
    <source>
        <dbReference type="EMBL" id="DBA25349.1"/>
    </source>
</evidence>
<evidence type="ECO:0000256" key="3">
    <source>
        <dbReference type="ARBA" id="ARBA00022701"/>
    </source>
</evidence>
<reference evidence="13" key="1">
    <citation type="thesis" date="2020" institute="ProQuest LLC" country="789 East Eisenhower Parkway, Ann Arbor, MI, USA">
        <title>Comparative Genomics and Chromosome Evolution.</title>
        <authorList>
            <person name="Mudd A.B."/>
        </authorList>
    </citation>
    <scope>NUCLEOTIDE SEQUENCE</scope>
    <source>
        <strain evidence="13">1538</strain>
        <tissue evidence="13">Blood</tissue>
    </source>
</reference>
<accession>A0AAV3A306</accession>
<keyword evidence="6 10" id="KW-0175">Coiled coil</keyword>
<dbReference type="InterPro" id="IPR001752">
    <property type="entry name" value="Kinesin_motor_dom"/>
</dbReference>
<comment type="caution">
    <text evidence="13">The sequence shown here is derived from an EMBL/GenBank/DDBJ whole genome shotgun (WGS) entry which is preliminary data.</text>
</comment>
<keyword evidence="3 9" id="KW-0493">Microtubule</keyword>
<dbReference type="AlphaFoldDB" id="A0AAV3A306"/>
<keyword evidence="4 8" id="KW-0547">Nucleotide-binding</keyword>